<evidence type="ECO:0000256" key="2">
    <source>
        <dbReference type="SAM" id="Phobius"/>
    </source>
</evidence>
<gene>
    <name evidence="3" type="ORF">SGM_2107</name>
</gene>
<keyword evidence="2" id="KW-0472">Membrane</keyword>
<sequence length="405" mass="41029">MNPYTTPPPPPPWSPPRPRPWWRTTRALFGVLALVAVLSAVSFPLGFLMMIAAMVAVWVLPPWRWYARLGATFGAFLLTVIGAGIGGQLDDNGPSTTEAGAKNAAASASPAASKAPPLTDYKGKALDEAEKGARAAGYTLGRHDASPEDRAITVRSAWTVCFQEADAAEKAVAFAAVKDDEPCPTKDGGALPWPTMPDVVGDTYNTALKALNHAGIDTADVTLDDVYLDVDAPTTEQAAAKGAEWRVCFQRPARDSDVTSTTKVRLDLGRWTDADTVRKCPSKKNTTYKLPANDPDDHNKAPDTHATTGGSSTNGGSGTSGSTSGGGTSSSGGGSGSTGGGSSGSTGGGSSGSTGGGSSSSSGGSAGTVHPGSFCSPPGATGVSAAGTPMVCGPGSDGRNRWHSS</sequence>
<proteinExistence type="predicted"/>
<dbReference type="InterPro" id="IPR005543">
    <property type="entry name" value="PASTA_dom"/>
</dbReference>
<feature type="transmembrane region" description="Helical" evidence="2">
    <location>
        <begin position="27"/>
        <end position="59"/>
    </location>
</feature>
<dbReference type="RefSeq" id="WP_006139762.1">
    <property type="nucleotide sequence ID" value="NZ_AEYX01000031.1"/>
</dbReference>
<feature type="transmembrane region" description="Helical" evidence="2">
    <location>
        <begin position="65"/>
        <end position="85"/>
    </location>
</feature>
<dbReference type="eggNOG" id="COG2815">
    <property type="taxonomic scope" value="Bacteria"/>
</dbReference>
<feature type="compositionally biased region" description="Gly residues" evidence="1">
    <location>
        <begin position="312"/>
        <end position="358"/>
    </location>
</feature>
<keyword evidence="2" id="KW-0812">Transmembrane</keyword>
<evidence type="ECO:0000313" key="4">
    <source>
        <dbReference type="Proteomes" id="UP000003022"/>
    </source>
</evidence>
<evidence type="ECO:0008006" key="5">
    <source>
        <dbReference type="Google" id="ProtNLM"/>
    </source>
</evidence>
<evidence type="ECO:0000256" key="1">
    <source>
        <dbReference type="SAM" id="MobiDB-lite"/>
    </source>
</evidence>
<feature type="region of interest" description="Disordered" evidence="1">
    <location>
        <begin position="92"/>
        <end position="120"/>
    </location>
</feature>
<keyword evidence="4" id="KW-1185">Reference proteome</keyword>
<dbReference type="CDD" id="cd06577">
    <property type="entry name" value="PASTA_pknB"/>
    <property type="match status" value="1"/>
</dbReference>
<evidence type="ECO:0000313" key="3">
    <source>
        <dbReference type="EMBL" id="EGG47478.1"/>
    </source>
</evidence>
<protein>
    <recommendedName>
        <fullName evidence="5">PASTA domain-containing protein</fullName>
    </recommendedName>
</protein>
<reference evidence="3 4" key="1">
    <citation type="journal article" date="2011" name="J. Bacteriol.">
        <title>Draft genome sequence of the marine bacterium Streptomyces griseoaurantiacus M045, which produces novel manumycin-type antibiotics with a pABA core component.</title>
        <authorList>
            <person name="Li F."/>
            <person name="Jiang P."/>
            <person name="Zheng H."/>
            <person name="Wang S."/>
            <person name="Zhao G."/>
            <person name="Qin S."/>
            <person name="Liu Z."/>
        </authorList>
    </citation>
    <scope>NUCLEOTIDE SEQUENCE [LARGE SCALE GENOMIC DNA]</scope>
    <source>
        <strain evidence="3 4">M045</strain>
    </source>
</reference>
<feature type="region of interest" description="Disordered" evidence="1">
    <location>
        <begin position="281"/>
        <end position="405"/>
    </location>
</feature>
<dbReference type="Proteomes" id="UP000003022">
    <property type="component" value="Unassembled WGS sequence"/>
</dbReference>
<organism evidence="3 4">
    <name type="scientific">Streptomyces griseoaurantiacus M045</name>
    <dbReference type="NCBI Taxonomy" id="996637"/>
    <lineage>
        <taxon>Bacteria</taxon>
        <taxon>Bacillati</taxon>
        <taxon>Actinomycetota</taxon>
        <taxon>Actinomycetes</taxon>
        <taxon>Kitasatosporales</taxon>
        <taxon>Streptomycetaceae</taxon>
        <taxon>Streptomyces</taxon>
        <taxon>Streptomyces aurantiacus group</taxon>
    </lineage>
</organism>
<dbReference type="AlphaFoldDB" id="F3NG43"/>
<dbReference type="EMBL" id="AEYX01000031">
    <property type="protein sequence ID" value="EGG47478.1"/>
    <property type="molecule type" value="Genomic_DNA"/>
</dbReference>
<accession>F3NG43</accession>
<dbReference type="STRING" id="996637.SGM_2107"/>
<dbReference type="Gene3D" id="3.30.10.20">
    <property type="match status" value="1"/>
</dbReference>
<feature type="compositionally biased region" description="Low complexity" evidence="1">
    <location>
        <begin position="99"/>
        <end position="117"/>
    </location>
</feature>
<keyword evidence="2" id="KW-1133">Transmembrane helix</keyword>
<comment type="caution">
    <text evidence="3">The sequence shown here is derived from an EMBL/GenBank/DDBJ whole genome shotgun (WGS) entry which is preliminary data.</text>
</comment>
<name>F3NG43_9ACTN</name>